<dbReference type="AlphaFoldDB" id="A0A9D2GGC6"/>
<dbReference type="PANTHER" id="PTHR42850:SF4">
    <property type="entry name" value="ZINC-DEPENDENT ENDOPOLYPHOSPHATASE"/>
    <property type="match status" value="1"/>
</dbReference>
<proteinExistence type="predicted"/>
<dbReference type="Pfam" id="PF00149">
    <property type="entry name" value="Metallophos"/>
    <property type="match status" value="1"/>
</dbReference>
<dbReference type="InterPro" id="IPR050126">
    <property type="entry name" value="Ap4A_hydrolase"/>
</dbReference>
<gene>
    <name evidence="2" type="ORF">IAA17_05145</name>
</gene>
<dbReference type="Proteomes" id="UP000824101">
    <property type="component" value="Unassembled WGS sequence"/>
</dbReference>
<dbReference type="PANTHER" id="PTHR42850">
    <property type="entry name" value="METALLOPHOSPHOESTERASE"/>
    <property type="match status" value="1"/>
</dbReference>
<evidence type="ECO:0000259" key="1">
    <source>
        <dbReference type="Pfam" id="PF00149"/>
    </source>
</evidence>
<protein>
    <submittedName>
        <fullName evidence="2">Serine/threonine protein phosphatase</fullName>
    </submittedName>
</protein>
<dbReference type="GO" id="GO:0110154">
    <property type="term" value="P:RNA decapping"/>
    <property type="evidence" value="ECO:0007669"/>
    <property type="project" value="TreeGrafter"/>
</dbReference>
<dbReference type="CDD" id="cd00144">
    <property type="entry name" value="MPP_PPP_family"/>
    <property type="match status" value="1"/>
</dbReference>
<dbReference type="InterPro" id="IPR004843">
    <property type="entry name" value="Calcineurin-like_PHP"/>
</dbReference>
<reference evidence="2" key="2">
    <citation type="submission" date="2021-04" db="EMBL/GenBank/DDBJ databases">
        <authorList>
            <person name="Gilroy R."/>
        </authorList>
    </citation>
    <scope>NUCLEOTIDE SEQUENCE</scope>
    <source>
        <strain evidence="2">ChiBcec1-1093</strain>
    </source>
</reference>
<accession>A0A9D2GGC6</accession>
<name>A0A9D2GGC6_9FIRM</name>
<organism evidence="2 3">
    <name type="scientific">Candidatus Lachnoclostridium stercorigallinarum</name>
    <dbReference type="NCBI Taxonomy" id="2838634"/>
    <lineage>
        <taxon>Bacteria</taxon>
        <taxon>Bacillati</taxon>
        <taxon>Bacillota</taxon>
        <taxon>Clostridia</taxon>
        <taxon>Lachnospirales</taxon>
        <taxon>Lachnospiraceae</taxon>
    </lineage>
</organism>
<comment type="caution">
    <text evidence="2">The sequence shown here is derived from an EMBL/GenBank/DDBJ whole genome shotgun (WGS) entry which is preliminary data.</text>
</comment>
<dbReference type="GO" id="GO:0008803">
    <property type="term" value="F:bis(5'-nucleosyl)-tetraphosphatase (symmetrical) activity"/>
    <property type="evidence" value="ECO:0007669"/>
    <property type="project" value="TreeGrafter"/>
</dbReference>
<dbReference type="GO" id="GO:0016791">
    <property type="term" value="F:phosphatase activity"/>
    <property type="evidence" value="ECO:0007669"/>
    <property type="project" value="TreeGrafter"/>
</dbReference>
<dbReference type="InterPro" id="IPR029052">
    <property type="entry name" value="Metallo-depent_PP-like"/>
</dbReference>
<dbReference type="SUPFAM" id="SSF56300">
    <property type="entry name" value="Metallo-dependent phosphatases"/>
    <property type="match status" value="1"/>
</dbReference>
<evidence type="ECO:0000313" key="3">
    <source>
        <dbReference type="Proteomes" id="UP000824101"/>
    </source>
</evidence>
<dbReference type="EMBL" id="DXBC01000077">
    <property type="protein sequence ID" value="HIZ79154.1"/>
    <property type="molecule type" value="Genomic_DNA"/>
</dbReference>
<dbReference type="GO" id="GO:0005737">
    <property type="term" value="C:cytoplasm"/>
    <property type="evidence" value="ECO:0007669"/>
    <property type="project" value="TreeGrafter"/>
</dbReference>
<evidence type="ECO:0000313" key="2">
    <source>
        <dbReference type="EMBL" id="HIZ79154.1"/>
    </source>
</evidence>
<feature type="domain" description="Calcineurin-like phosphoesterase" evidence="1">
    <location>
        <begin position="1"/>
        <end position="174"/>
    </location>
</feature>
<dbReference type="Gene3D" id="3.60.21.10">
    <property type="match status" value="1"/>
</dbReference>
<reference evidence="2" key="1">
    <citation type="journal article" date="2021" name="PeerJ">
        <title>Extensive microbial diversity within the chicken gut microbiome revealed by metagenomics and culture.</title>
        <authorList>
            <person name="Gilroy R."/>
            <person name="Ravi A."/>
            <person name="Getino M."/>
            <person name="Pursley I."/>
            <person name="Horton D.L."/>
            <person name="Alikhan N.F."/>
            <person name="Baker D."/>
            <person name="Gharbi K."/>
            <person name="Hall N."/>
            <person name="Watson M."/>
            <person name="Adriaenssens E.M."/>
            <person name="Foster-Nyarko E."/>
            <person name="Jarju S."/>
            <person name="Secka A."/>
            <person name="Antonio M."/>
            <person name="Oren A."/>
            <person name="Chaudhuri R.R."/>
            <person name="La Ragione R."/>
            <person name="Hildebrand F."/>
            <person name="Pallen M.J."/>
        </authorList>
    </citation>
    <scope>NUCLEOTIDE SEQUENCE</scope>
    <source>
        <strain evidence="2">ChiBcec1-1093</strain>
    </source>
</reference>
<sequence length="234" mass="26181">MRRLIIGDIHGCLDELQELLRKIKLDEERDELIQLGDMIDRGPDPCGVLEFFRDLKRRMGDRCVLVRGNHEQILLEAVRDPELMELWSANGGMETVRSMEERGLKPEDWVSWLTEETVLFYQTDGFLCAHAGVEHEKGEENSEDTLLWDRNQLLENRYGGSLAIVGHTPLSVAAYMDGTGGPARALPDGRLRPLPKRGMICLDTGCVFGGKLSAMSVRGGFYTLHSVGRGGTQP</sequence>